<evidence type="ECO:0000256" key="1">
    <source>
        <dbReference type="SAM" id="MobiDB-lite"/>
    </source>
</evidence>
<name>A0A7S2C7B8_9STRA</name>
<evidence type="ECO:0000313" key="3">
    <source>
        <dbReference type="EMBL" id="CAD9417491.1"/>
    </source>
</evidence>
<reference evidence="3" key="1">
    <citation type="submission" date="2021-01" db="EMBL/GenBank/DDBJ databases">
        <authorList>
            <person name="Corre E."/>
            <person name="Pelletier E."/>
            <person name="Niang G."/>
            <person name="Scheremetjew M."/>
            <person name="Finn R."/>
            <person name="Kale V."/>
            <person name="Holt S."/>
            <person name="Cochrane G."/>
            <person name="Meng A."/>
            <person name="Brown T."/>
            <person name="Cohen L."/>
        </authorList>
    </citation>
    <scope>NUCLEOTIDE SEQUENCE</scope>
    <source>
        <strain evidence="3">CCMP1381</strain>
    </source>
</reference>
<keyword evidence="2" id="KW-1133">Transmembrane helix</keyword>
<protein>
    <submittedName>
        <fullName evidence="3">Uncharacterized protein</fullName>
    </submittedName>
</protein>
<organism evidence="3">
    <name type="scientific">Octactis speculum</name>
    <dbReference type="NCBI Taxonomy" id="3111310"/>
    <lineage>
        <taxon>Eukaryota</taxon>
        <taxon>Sar</taxon>
        <taxon>Stramenopiles</taxon>
        <taxon>Ochrophyta</taxon>
        <taxon>Dictyochophyceae</taxon>
        <taxon>Dictyochales</taxon>
        <taxon>Dictyochaceae</taxon>
        <taxon>Octactis</taxon>
    </lineage>
</organism>
<dbReference type="AlphaFoldDB" id="A0A7S2C7B8"/>
<keyword evidence="2" id="KW-0472">Membrane</keyword>
<feature type="region of interest" description="Disordered" evidence="1">
    <location>
        <begin position="192"/>
        <end position="228"/>
    </location>
</feature>
<feature type="compositionally biased region" description="Polar residues" evidence="1">
    <location>
        <begin position="197"/>
        <end position="218"/>
    </location>
</feature>
<accession>A0A7S2C7B8</accession>
<evidence type="ECO:0000256" key="2">
    <source>
        <dbReference type="SAM" id="Phobius"/>
    </source>
</evidence>
<dbReference type="EMBL" id="HBGS01024997">
    <property type="protein sequence ID" value="CAD9417491.1"/>
    <property type="molecule type" value="Transcribed_RNA"/>
</dbReference>
<sequence>MSFPQPEGNLGDDVLQSPFQIADDALSCFSDDDDVYNQDSCMSIDATACSTFCYQSFYCTDACGYGTDTCEDGGGAVCAMYKLSHIQEVCATKTDTPPSNWTTAIIDLDTTDTTNISWVGCDDHAYCSFCKDEDWCYYVLNELAPQFVDDYVELRSLGYGPLAMTILGSLDSVCEMLDGMDDVTVVRTTNDDEIATYQPTHRPTSQPEDVTEASQPIDQNDDPASPDSNALGWAMKSFEVALGCAFFILVAYAIIRRRKYHTHDYTALISEKDDQFS</sequence>
<keyword evidence="2" id="KW-0812">Transmembrane</keyword>
<feature type="transmembrane region" description="Helical" evidence="2">
    <location>
        <begin position="233"/>
        <end position="255"/>
    </location>
</feature>
<gene>
    <name evidence="3" type="ORF">DSPE1174_LOCUS12687</name>
</gene>
<proteinExistence type="predicted"/>